<gene>
    <name evidence="6" type="ORF">ASZ90_002175</name>
</gene>
<comment type="caution">
    <text evidence="6">The sequence shown here is derived from an EMBL/GenBank/DDBJ whole genome shotgun (WGS) entry which is preliminary data.</text>
</comment>
<accession>A0A0W8G4H5</accession>
<dbReference type="PANTHER" id="PTHR22807">
    <property type="entry name" value="NOP2 YEAST -RELATED NOL1/NOP2/FMU SUN DOMAIN-CONTAINING"/>
    <property type="match status" value="1"/>
</dbReference>
<sequence length="414" mass="43852">MDLQAALDTVLTSRDMDPRDTALAVELAYGHARLRGRTEFLLARHLKNPAGLPPPVLAAMSLAAHEILHLDRIPPYASVDWAVDRIKALAGSRLGGVANAVLRRMADEAGQIVDRDCCRTPGADATTVLSRYYSCPAWIVAMWRAAYGDEATEGFLAAQIAAPPLGLRVNARKPGARALFETLASLPGSILAEFPTLALAPGTDVSTGGLDLDALLAAGRVSRQSAAAQRALAGLHPGQWPGPVFDACAGRGGKTAHLVEATDHAVWAADVHRGRLRALRREVVRLGLPDIPVFAASALCPPLAREPGTILLDAPCSGLGVLSRRPDAKWKRTPADVADLARIQHGLLARALCTVAPGGLVVYVTCTLAPEENRGLVERFLAETPGARLEALQEPGPASPLGEFFFAARLRRQA</sequence>
<dbReference type="Pfam" id="PF01029">
    <property type="entry name" value="NusB"/>
    <property type="match status" value="1"/>
</dbReference>
<dbReference type="Pfam" id="PF22458">
    <property type="entry name" value="RsmF-B_ferredox"/>
    <property type="match status" value="1"/>
</dbReference>
<dbReference type="InterPro" id="IPR035926">
    <property type="entry name" value="NusB-like_sf"/>
</dbReference>
<proteinExistence type="predicted"/>
<keyword evidence="2 6" id="KW-0808">Transferase</keyword>
<dbReference type="PROSITE" id="PS51686">
    <property type="entry name" value="SAM_MT_RSMB_NOP"/>
    <property type="match status" value="1"/>
</dbReference>
<dbReference type="EC" id="2.1.1.176" evidence="6"/>
<dbReference type="InterPro" id="IPR023267">
    <property type="entry name" value="RCMT"/>
</dbReference>
<dbReference type="Pfam" id="PF01189">
    <property type="entry name" value="Methyltr_RsmB-F"/>
    <property type="match status" value="1"/>
</dbReference>
<feature type="domain" description="SAM-dependent MTase RsmB/NOP-type" evidence="5">
    <location>
        <begin position="155"/>
        <end position="414"/>
    </location>
</feature>
<dbReference type="GO" id="GO:0003723">
    <property type="term" value="F:RNA binding"/>
    <property type="evidence" value="ECO:0007669"/>
    <property type="project" value="UniProtKB-KW"/>
</dbReference>
<dbReference type="AlphaFoldDB" id="A0A0W8G4H5"/>
<evidence type="ECO:0000256" key="2">
    <source>
        <dbReference type="ARBA" id="ARBA00022679"/>
    </source>
</evidence>
<keyword evidence="4" id="KW-0694">RNA-binding</keyword>
<evidence type="ECO:0000259" key="5">
    <source>
        <dbReference type="PROSITE" id="PS51686"/>
    </source>
</evidence>
<dbReference type="InterPro" id="IPR001678">
    <property type="entry name" value="MeTrfase_RsmB-F_NOP2_dom"/>
</dbReference>
<dbReference type="Gene3D" id="3.30.70.1170">
    <property type="entry name" value="Sun protein, domain 3"/>
    <property type="match status" value="1"/>
</dbReference>
<dbReference type="SUPFAM" id="SSF53335">
    <property type="entry name" value="S-adenosyl-L-methionine-dependent methyltransferases"/>
    <property type="match status" value="1"/>
</dbReference>
<dbReference type="InterPro" id="IPR006027">
    <property type="entry name" value="NusB_RsmB_TIM44"/>
</dbReference>
<dbReference type="Gene3D" id="3.40.50.150">
    <property type="entry name" value="Vaccinia Virus protein VP39"/>
    <property type="match status" value="1"/>
</dbReference>
<dbReference type="GO" id="GO:0008173">
    <property type="term" value="F:RNA methyltransferase activity"/>
    <property type="evidence" value="ECO:0007669"/>
    <property type="project" value="InterPro"/>
</dbReference>
<dbReference type="InterPro" id="IPR029063">
    <property type="entry name" value="SAM-dependent_MTases_sf"/>
</dbReference>
<dbReference type="PANTHER" id="PTHR22807:SF53">
    <property type="entry name" value="RIBOSOMAL RNA SMALL SUBUNIT METHYLTRANSFERASE B-RELATED"/>
    <property type="match status" value="1"/>
</dbReference>
<dbReference type="InterPro" id="IPR049560">
    <property type="entry name" value="MeTrfase_RsmB-F_NOP2_cat"/>
</dbReference>
<keyword evidence="1 6" id="KW-0489">Methyltransferase</keyword>
<dbReference type="InterPro" id="IPR054728">
    <property type="entry name" value="RsmB-like_ferredoxin"/>
</dbReference>
<organism evidence="6">
    <name type="scientific">hydrocarbon metagenome</name>
    <dbReference type="NCBI Taxonomy" id="938273"/>
    <lineage>
        <taxon>unclassified sequences</taxon>
        <taxon>metagenomes</taxon>
        <taxon>ecological metagenomes</taxon>
    </lineage>
</organism>
<reference evidence="6" key="1">
    <citation type="journal article" date="2015" name="Proc. Natl. Acad. Sci. U.S.A.">
        <title>Networks of energetic and metabolic interactions define dynamics in microbial communities.</title>
        <authorList>
            <person name="Embree M."/>
            <person name="Liu J.K."/>
            <person name="Al-Bassam M.M."/>
            <person name="Zengler K."/>
        </authorList>
    </citation>
    <scope>NUCLEOTIDE SEQUENCE</scope>
</reference>
<dbReference type="SUPFAM" id="SSF48013">
    <property type="entry name" value="NusB-like"/>
    <property type="match status" value="1"/>
</dbReference>
<keyword evidence="3" id="KW-0949">S-adenosyl-L-methionine</keyword>
<evidence type="ECO:0000256" key="4">
    <source>
        <dbReference type="ARBA" id="ARBA00022884"/>
    </source>
</evidence>
<evidence type="ECO:0000256" key="3">
    <source>
        <dbReference type="ARBA" id="ARBA00022691"/>
    </source>
</evidence>
<dbReference type="PRINTS" id="PR02008">
    <property type="entry name" value="RCMTFAMILY"/>
</dbReference>
<dbReference type="GO" id="GO:0001510">
    <property type="term" value="P:RNA methylation"/>
    <property type="evidence" value="ECO:0007669"/>
    <property type="project" value="InterPro"/>
</dbReference>
<dbReference type="EMBL" id="LNQE01000273">
    <property type="protein sequence ID" value="KUG27953.1"/>
    <property type="molecule type" value="Genomic_DNA"/>
</dbReference>
<evidence type="ECO:0000256" key="1">
    <source>
        <dbReference type="ARBA" id="ARBA00022603"/>
    </source>
</evidence>
<name>A0A0W8G4H5_9ZZZZ</name>
<dbReference type="GO" id="GO:0006355">
    <property type="term" value="P:regulation of DNA-templated transcription"/>
    <property type="evidence" value="ECO:0007669"/>
    <property type="project" value="InterPro"/>
</dbReference>
<protein>
    <submittedName>
        <fullName evidence="6">16s rrna (Cytosine(967)-c(5))-methyltransferase</fullName>
        <ecNumber evidence="6">2.1.1.176</ecNumber>
    </submittedName>
</protein>
<dbReference type="Gene3D" id="1.10.940.10">
    <property type="entry name" value="NusB-like"/>
    <property type="match status" value="1"/>
</dbReference>
<evidence type="ECO:0000313" key="6">
    <source>
        <dbReference type="EMBL" id="KUG27953.1"/>
    </source>
</evidence>